<dbReference type="EMBL" id="DTMZ01000049">
    <property type="protein sequence ID" value="HGD12905.1"/>
    <property type="molecule type" value="Genomic_DNA"/>
</dbReference>
<gene>
    <name evidence="1" type="ORF">ENX16_02325</name>
</gene>
<name>A0A7V3UZG0_UNCW3</name>
<evidence type="ECO:0000313" key="1">
    <source>
        <dbReference type="EMBL" id="HGD12905.1"/>
    </source>
</evidence>
<proteinExistence type="predicted"/>
<reference evidence="1" key="1">
    <citation type="journal article" date="2020" name="mSystems">
        <title>Genome- and Community-Level Interaction Insights into Carbon Utilization and Element Cycling Functions of Hydrothermarchaeota in Hydrothermal Sediment.</title>
        <authorList>
            <person name="Zhou Z."/>
            <person name="Liu Y."/>
            <person name="Xu W."/>
            <person name="Pan J."/>
            <person name="Luo Z.H."/>
            <person name="Li M."/>
        </authorList>
    </citation>
    <scope>NUCLEOTIDE SEQUENCE [LARGE SCALE GENOMIC DNA]</scope>
    <source>
        <strain evidence="1">SpSt-914</strain>
    </source>
</reference>
<accession>A0A7V3UZG0</accession>
<protein>
    <submittedName>
        <fullName evidence="1">Uncharacterized protein</fullName>
    </submittedName>
</protein>
<comment type="caution">
    <text evidence="1">The sequence shown here is derived from an EMBL/GenBank/DDBJ whole genome shotgun (WGS) entry which is preliminary data.</text>
</comment>
<sequence length="317" mass="35588">MLAGITQNLEPLEFNYTISRSSDYLGIKGSAPWQYRFGFSDTFALDSLTGRVNRTRELNNNLRVAGGFGFKEFSTRLSYELSKGKNRAILGANADRNLVWPQVEINLGKVHNLFKNLATDSRLSSNYRRTTSLRADLLPVATGGESLAVFGRSETKTSDFNPLISWQTTWKKRISSTMAFNLSRSSAISYLSSGGISRSQIDTRSQGVNGSISYSFSAPQGLKIPFLRKVRFSQDLSLNWQFRYLQTLRTQTVWNEGGESNTVPQQRDNTASTSLGASYRFSRSIEFGLNTGYSMNKSISGISNERTDLNIWVLFRF</sequence>
<organism evidence="1">
    <name type="scientific">candidate division WOR-3 bacterium</name>
    <dbReference type="NCBI Taxonomy" id="2052148"/>
    <lineage>
        <taxon>Bacteria</taxon>
        <taxon>Bacteria division WOR-3</taxon>
    </lineage>
</organism>
<dbReference type="AlphaFoldDB" id="A0A7V3UZG0"/>